<dbReference type="EMBL" id="PFAS01000041">
    <property type="protein sequence ID" value="PIT93789.1"/>
    <property type="molecule type" value="Genomic_DNA"/>
</dbReference>
<sequence>MKIILINNLYGEYARGGAERVISVIADELVRQKHKVIVISSRPFSKLEVRSKKLENDEITSSQTPRNDSGVTRYSLLVTRYFFFPWNLISYYNLGKLPVALRLVWHLIDMFNIQSYFKIKTILQREKPDLVMTHNLMGVGFLTPLAIKRAGIKHIHTLHDIQLLHPSGLMNAGEERKINNVFARIYQWINKKLFSKADVVISPSEWLMKMHKDKGFFKKAKCEVLCNPVITSSSPFLVRGGDSDGSIFTFLYVGQIEKHKGIQLLIDTFSQFNKDKCKLLIAGEGNWEISNIQYPISNIQFLGKKNHEEVQELMCRAKCLVVPSLCYENQPTVIIEAQQNGLPVIASDIGGIPEILKPEFLFKAGDREELIKKMKWVMDSYDKIKDTAISEKSISRSSENYIDKILKL</sequence>
<name>A0A2M6WLZ6_9BACT</name>
<evidence type="ECO:0008006" key="5">
    <source>
        <dbReference type="Google" id="ProtNLM"/>
    </source>
</evidence>
<dbReference type="InterPro" id="IPR001296">
    <property type="entry name" value="Glyco_trans_1"/>
</dbReference>
<dbReference type="InterPro" id="IPR050194">
    <property type="entry name" value="Glycosyltransferase_grp1"/>
</dbReference>
<dbReference type="InterPro" id="IPR028098">
    <property type="entry name" value="Glyco_trans_4-like_N"/>
</dbReference>
<evidence type="ECO:0000259" key="2">
    <source>
        <dbReference type="Pfam" id="PF13439"/>
    </source>
</evidence>
<feature type="domain" description="Glycosyl transferase family 1" evidence="1">
    <location>
        <begin position="249"/>
        <end position="383"/>
    </location>
</feature>
<protein>
    <recommendedName>
        <fullName evidence="5">Glycosyltransferase subfamily 4-like N-terminal domain-containing protein</fullName>
    </recommendedName>
</protein>
<evidence type="ECO:0000313" key="3">
    <source>
        <dbReference type="EMBL" id="PIT93789.1"/>
    </source>
</evidence>
<feature type="domain" description="Glycosyltransferase subfamily 4-like N-terminal" evidence="2">
    <location>
        <begin position="16"/>
        <end position="231"/>
    </location>
</feature>
<dbReference type="AlphaFoldDB" id="A0A2M6WLZ6"/>
<dbReference type="PANTHER" id="PTHR45947:SF13">
    <property type="entry name" value="TRANSFERASE"/>
    <property type="match status" value="1"/>
</dbReference>
<proteinExistence type="predicted"/>
<dbReference type="Pfam" id="PF00534">
    <property type="entry name" value="Glycos_transf_1"/>
    <property type="match status" value="1"/>
</dbReference>
<gene>
    <name evidence="3" type="ORF">COU00_02480</name>
</gene>
<dbReference type="Proteomes" id="UP000229335">
    <property type="component" value="Unassembled WGS sequence"/>
</dbReference>
<reference evidence="4" key="1">
    <citation type="submission" date="2017-09" db="EMBL/GenBank/DDBJ databases">
        <title>Depth-based differentiation of microbial function through sediment-hosted aquifers and enrichment of novel symbionts in the deep terrestrial subsurface.</title>
        <authorList>
            <person name="Probst A.J."/>
            <person name="Ladd B."/>
            <person name="Jarett J.K."/>
            <person name="Geller-Mcgrath D.E."/>
            <person name="Sieber C.M.K."/>
            <person name="Emerson J.B."/>
            <person name="Anantharaman K."/>
            <person name="Thomas B.C."/>
            <person name="Malmstrom R."/>
            <person name="Stieglmeier M."/>
            <person name="Klingl A."/>
            <person name="Woyke T."/>
            <person name="Ryan C.M."/>
            <person name="Banfield J.F."/>
        </authorList>
    </citation>
    <scope>NUCLEOTIDE SEQUENCE [LARGE SCALE GENOMIC DNA]</scope>
</reference>
<comment type="caution">
    <text evidence="3">The sequence shown here is derived from an EMBL/GenBank/DDBJ whole genome shotgun (WGS) entry which is preliminary data.</text>
</comment>
<organism evidence="3 4">
    <name type="scientific">Candidatus Falkowbacteria bacterium CG10_big_fil_rev_8_21_14_0_10_43_11</name>
    <dbReference type="NCBI Taxonomy" id="1974568"/>
    <lineage>
        <taxon>Bacteria</taxon>
        <taxon>Candidatus Falkowiibacteriota</taxon>
    </lineage>
</organism>
<evidence type="ECO:0000313" key="4">
    <source>
        <dbReference type="Proteomes" id="UP000229335"/>
    </source>
</evidence>
<dbReference type="GO" id="GO:0016757">
    <property type="term" value="F:glycosyltransferase activity"/>
    <property type="evidence" value="ECO:0007669"/>
    <property type="project" value="InterPro"/>
</dbReference>
<evidence type="ECO:0000259" key="1">
    <source>
        <dbReference type="Pfam" id="PF00534"/>
    </source>
</evidence>
<accession>A0A2M6WLZ6</accession>
<dbReference type="Pfam" id="PF13439">
    <property type="entry name" value="Glyco_transf_4"/>
    <property type="match status" value="1"/>
</dbReference>
<dbReference type="SUPFAM" id="SSF53756">
    <property type="entry name" value="UDP-Glycosyltransferase/glycogen phosphorylase"/>
    <property type="match status" value="1"/>
</dbReference>
<dbReference type="PANTHER" id="PTHR45947">
    <property type="entry name" value="SULFOQUINOVOSYL TRANSFERASE SQD2"/>
    <property type="match status" value="1"/>
</dbReference>
<dbReference type="Gene3D" id="3.40.50.2000">
    <property type="entry name" value="Glycogen Phosphorylase B"/>
    <property type="match status" value="2"/>
</dbReference>